<feature type="domain" description="MacB-like periplasmic core" evidence="8">
    <location>
        <begin position="19"/>
        <end position="229"/>
    </location>
</feature>
<evidence type="ECO:0000256" key="5">
    <source>
        <dbReference type="ARBA" id="ARBA00023136"/>
    </source>
</evidence>
<evidence type="ECO:0000256" key="2">
    <source>
        <dbReference type="ARBA" id="ARBA00022475"/>
    </source>
</evidence>
<evidence type="ECO:0000256" key="1">
    <source>
        <dbReference type="ARBA" id="ARBA00004651"/>
    </source>
</evidence>
<evidence type="ECO:0000256" key="3">
    <source>
        <dbReference type="ARBA" id="ARBA00022692"/>
    </source>
</evidence>
<keyword evidence="2" id="KW-1003">Cell membrane</keyword>
<dbReference type="PANTHER" id="PTHR30287:SF1">
    <property type="entry name" value="INNER MEMBRANE PROTEIN"/>
    <property type="match status" value="1"/>
</dbReference>
<keyword evidence="3 6" id="KW-0812">Transmembrane</keyword>
<dbReference type="InterPro" id="IPR025857">
    <property type="entry name" value="MacB_PCD"/>
</dbReference>
<evidence type="ECO:0000256" key="4">
    <source>
        <dbReference type="ARBA" id="ARBA00022989"/>
    </source>
</evidence>
<evidence type="ECO:0000256" key="6">
    <source>
        <dbReference type="SAM" id="Phobius"/>
    </source>
</evidence>
<comment type="caution">
    <text evidence="9">The sequence shown here is derived from an EMBL/GenBank/DDBJ whole genome shotgun (WGS) entry which is preliminary data.</text>
</comment>
<name>A0A831UGB9_GEOME</name>
<feature type="transmembrane region" description="Helical" evidence="6">
    <location>
        <begin position="348"/>
        <end position="375"/>
    </location>
</feature>
<feature type="transmembrane region" description="Helical" evidence="6">
    <location>
        <begin position="791"/>
        <end position="818"/>
    </location>
</feature>
<feature type="transmembrane region" description="Helical" evidence="6">
    <location>
        <begin position="303"/>
        <end position="328"/>
    </location>
</feature>
<dbReference type="PANTHER" id="PTHR30287">
    <property type="entry name" value="MEMBRANE COMPONENT OF PREDICTED ABC SUPERFAMILY METABOLITE UPTAKE TRANSPORTER"/>
    <property type="match status" value="1"/>
</dbReference>
<dbReference type="InterPro" id="IPR038766">
    <property type="entry name" value="Membrane_comp_ABC_pdt"/>
</dbReference>
<feature type="transmembrane region" description="Helical" evidence="6">
    <location>
        <begin position="20"/>
        <end position="39"/>
    </location>
</feature>
<reference evidence="9" key="1">
    <citation type="journal article" date="2020" name="mSystems">
        <title>Genome- and Community-Level Interaction Insights into Carbon Utilization and Element Cycling Functions of Hydrothermarchaeota in Hydrothermal Sediment.</title>
        <authorList>
            <person name="Zhou Z."/>
            <person name="Liu Y."/>
            <person name="Xu W."/>
            <person name="Pan J."/>
            <person name="Luo Z.H."/>
            <person name="Li M."/>
        </authorList>
    </citation>
    <scope>NUCLEOTIDE SEQUENCE [LARGE SCALE GENOMIC DNA]</scope>
    <source>
        <strain evidence="9">SpSt-349</strain>
    </source>
</reference>
<accession>A0A831UGB9</accession>
<feature type="transmembrane region" description="Helical" evidence="6">
    <location>
        <begin position="255"/>
        <end position="282"/>
    </location>
</feature>
<sequence length="832" mass="90692">MTLHGRLLRRRLATSRRQSAIFVLCVALSIVTLVSLAGFGRSVHTSMLRDARALHGGDVIVKSHSPLSPGLTAAVERIVGAGRAEGARIQEFYSIVRPEAREDSLLAHVKAVEPGYPFYGAVTLASGRPFRQVLAPGSVVAEQTLLDRLGLRVGDRLRLGDATLTVADLVTQEPDRPVDVFSLGPRLFVAAADLPSLGLVGRGSRVNHTILLKVANPRDTDRIASELRNFSLGDRERVNTYRTAESRVKRFFDNFLFFLNLIGIFTLLLAGIGIQSSLAAYLAEQRESIAVMKALGATGRFLVGHYVAVASVLGAVGTALGIGASFLLQGVLPELFRGLLPATVEFRIAAPAVAEGLVLGFLTVTLFTLLPLWQLREVKPRAIFGKEEEPAARSRPVWMTAGGVVLFFLAMVLWKVEELQSGLYFVLGVAGLILLSLAGTEAVLRLLRKARPRPLAARQALRGLFRPRNATRPIIVTLTAALAVIFAITLVERNLDASFIRSYPADAPNLFFIDIQPGQKEEFSRALGMPAFLHPVIRGTVTAINGKPIDREAERRKRGDNLSREFNLTYRETLLEDERIIAGKGLFRPDWSGVQVSVLDTVVEMSPMQVGDVITFRIQGVPVEARIASIRTRTRAALQPFFYFVFPPEGLRDAPQTLFTAVRVEKPGIAPLQNRIAARFPNVSIFDLTETVAVFARVMGRLSVIVRFFTLFSVVAGALIIVSSVIATRQARLREAVYFTILGARSRFVLAVFALENLIIGGVSGLLALGLAQAASWIVCTRVLDVAWRSFPALSAALVAAAVALVVTVGLWASLSIIRKKPVVFLREQTEE</sequence>
<evidence type="ECO:0000313" key="9">
    <source>
        <dbReference type="EMBL" id="HEN43280.1"/>
    </source>
</evidence>
<dbReference type="GO" id="GO:0005886">
    <property type="term" value="C:plasma membrane"/>
    <property type="evidence" value="ECO:0007669"/>
    <property type="project" value="UniProtKB-SubCell"/>
</dbReference>
<evidence type="ECO:0000259" key="7">
    <source>
        <dbReference type="Pfam" id="PF02687"/>
    </source>
</evidence>
<evidence type="ECO:0000259" key="8">
    <source>
        <dbReference type="Pfam" id="PF12704"/>
    </source>
</evidence>
<comment type="subcellular location">
    <subcellularLocation>
        <location evidence="1">Cell membrane</location>
        <topology evidence="1">Multi-pass membrane protein</topology>
    </subcellularLocation>
</comment>
<feature type="transmembrane region" description="Helical" evidence="6">
    <location>
        <begin position="748"/>
        <end position="771"/>
    </location>
</feature>
<dbReference type="AlphaFoldDB" id="A0A831UGB9"/>
<feature type="transmembrane region" description="Helical" evidence="6">
    <location>
        <begin position="704"/>
        <end position="727"/>
    </location>
</feature>
<feature type="transmembrane region" description="Helical" evidence="6">
    <location>
        <begin position="396"/>
        <end position="416"/>
    </location>
</feature>
<feature type="transmembrane region" description="Helical" evidence="6">
    <location>
        <begin position="422"/>
        <end position="444"/>
    </location>
</feature>
<gene>
    <name evidence="9" type="ORF">ENQ87_13080</name>
</gene>
<feature type="transmembrane region" description="Helical" evidence="6">
    <location>
        <begin position="474"/>
        <end position="491"/>
    </location>
</feature>
<keyword evidence="4 6" id="KW-1133">Transmembrane helix</keyword>
<keyword evidence="5 6" id="KW-0472">Membrane</keyword>
<protein>
    <submittedName>
        <fullName evidence="9">FtsX-like permease family protein</fullName>
    </submittedName>
</protein>
<feature type="domain" description="ABC3 transporter permease C-terminal" evidence="7">
    <location>
        <begin position="708"/>
        <end position="822"/>
    </location>
</feature>
<dbReference type="Pfam" id="PF02687">
    <property type="entry name" value="FtsX"/>
    <property type="match status" value="2"/>
</dbReference>
<organism evidence="9">
    <name type="scientific">Geobacter metallireducens</name>
    <dbReference type="NCBI Taxonomy" id="28232"/>
    <lineage>
        <taxon>Bacteria</taxon>
        <taxon>Pseudomonadati</taxon>
        <taxon>Thermodesulfobacteriota</taxon>
        <taxon>Desulfuromonadia</taxon>
        <taxon>Geobacterales</taxon>
        <taxon>Geobacteraceae</taxon>
        <taxon>Geobacter</taxon>
    </lineage>
</organism>
<dbReference type="Pfam" id="PF12704">
    <property type="entry name" value="MacB_PCD"/>
    <property type="match status" value="1"/>
</dbReference>
<proteinExistence type="predicted"/>
<dbReference type="InterPro" id="IPR003838">
    <property type="entry name" value="ABC3_permease_C"/>
</dbReference>
<dbReference type="EMBL" id="DSOV01000058">
    <property type="protein sequence ID" value="HEN43280.1"/>
    <property type="molecule type" value="Genomic_DNA"/>
</dbReference>
<feature type="domain" description="ABC3 transporter permease C-terminal" evidence="7">
    <location>
        <begin position="261"/>
        <end position="378"/>
    </location>
</feature>